<dbReference type="OrthoDB" id="204980at2759"/>
<keyword evidence="4" id="KW-0472">Membrane</keyword>
<dbReference type="GO" id="GO:0015823">
    <property type="term" value="P:phenylalanine transport"/>
    <property type="evidence" value="ECO:0007669"/>
    <property type="project" value="TreeGrafter"/>
</dbReference>
<dbReference type="Proteomes" id="UP001153636">
    <property type="component" value="Chromosome 5"/>
</dbReference>
<feature type="compositionally biased region" description="Basic and acidic residues" evidence="3">
    <location>
        <begin position="36"/>
        <end position="56"/>
    </location>
</feature>
<keyword evidence="4" id="KW-0812">Transmembrane</keyword>
<dbReference type="GO" id="GO:0015180">
    <property type="term" value="F:L-alanine transmembrane transporter activity"/>
    <property type="evidence" value="ECO:0007669"/>
    <property type="project" value="TreeGrafter"/>
</dbReference>
<proteinExistence type="predicted"/>
<dbReference type="GO" id="GO:1904273">
    <property type="term" value="P:L-alanine import across plasma membrane"/>
    <property type="evidence" value="ECO:0007669"/>
    <property type="project" value="TreeGrafter"/>
</dbReference>
<keyword evidence="8" id="KW-1185">Reference proteome</keyword>
<dbReference type="InterPro" id="IPR006047">
    <property type="entry name" value="GH13_cat_dom"/>
</dbReference>
<evidence type="ECO:0000256" key="1">
    <source>
        <dbReference type="ARBA" id="ARBA00001657"/>
    </source>
</evidence>
<dbReference type="InterPro" id="IPR045857">
    <property type="entry name" value="O16G_dom_2"/>
</dbReference>
<organism evidence="7 8">
    <name type="scientific">Psylliodes chrysocephalus</name>
    <dbReference type="NCBI Taxonomy" id="3402493"/>
    <lineage>
        <taxon>Eukaryota</taxon>
        <taxon>Metazoa</taxon>
        <taxon>Ecdysozoa</taxon>
        <taxon>Arthropoda</taxon>
        <taxon>Hexapoda</taxon>
        <taxon>Insecta</taxon>
        <taxon>Pterygota</taxon>
        <taxon>Neoptera</taxon>
        <taxon>Endopterygota</taxon>
        <taxon>Coleoptera</taxon>
        <taxon>Polyphaga</taxon>
        <taxon>Cucujiformia</taxon>
        <taxon>Chrysomeloidea</taxon>
        <taxon>Chrysomelidae</taxon>
        <taxon>Galerucinae</taxon>
        <taxon>Alticini</taxon>
        <taxon>Psylliodes</taxon>
    </lineage>
</organism>
<dbReference type="GO" id="GO:0015173">
    <property type="term" value="F:aromatic amino acid transmembrane transporter activity"/>
    <property type="evidence" value="ECO:0007669"/>
    <property type="project" value="TreeGrafter"/>
</dbReference>
<evidence type="ECO:0000256" key="4">
    <source>
        <dbReference type="SAM" id="Phobius"/>
    </source>
</evidence>
<accession>A0A9P0GIR8</accession>
<dbReference type="Gene3D" id="3.90.400.10">
    <property type="entry name" value="Oligo-1,6-glucosidase, Domain 2"/>
    <property type="match status" value="1"/>
</dbReference>
<dbReference type="PANTHER" id="PTHR46673:SF1">
    <property type="entry name" value="4F2 CELL-SURFACE ANTIGEN HEAVY CHAIN"/>
    <property type="match status" value="1"/>
</dbReference>
<feature type="domain" description="Glycosyl hydrolase family 13 catalytic" evidence="5">
    <location>
        <begin position="194"/>
        <end position="431"/>
    </location>
</feature>
<dbReference type="AlphaFoldDB" id="A0A9P0GIR8"/>
<feature type="compositionally biased region" description="Basic and acidic residues" evidence="3">
    <location>
        <begin position="1"/>
        <end position="11"/>
    </location>
</feature>
<dbReference type="InterPro" id="IPR031984">
    <property type="entry name" value="SLC3A2_N"/>
</dbReference>
<dbReference type="GO" id="GO:0004558">
    <property type="term" value="F:alpha-1,4-glucosidase activity"/>
    <property type="evidence" value="ECO:0007669"/>
    <property type="project" value="UniProtKB-EC"/>
</dbReference>
<dbReference type="Gene3D" id="3.20.20.80">
    <property type="entry name" value="Glycosidases"/>
    <property type="match status" value="1"/>
</dbReference>
<dbReference type="GO" id="GO:0015190">
    <property type="term" value="F:L-leucine transmembrane transporter activity"/>
    <property type="evidence" value="ECO:0007669"/>
    <property type="project" value="TreeGrafter"/>
</dbReference>
<dbReference type="GO" id="GO:0005975">
    <property type="term" value="P:carbohydrate metabolic process"/>
    <property type="evidence" value="ECO:0007669"/>
    <property type="project" value="InterPro"/>
</dbReference>
<dbReference type="SUPFAM" id="SSF51445">
    <property type="entry name" value="(Trans)glycosidases"/>
    <property type="match status" value="1"/>
</dbReference>
<dbReference type="GO" id="GO:1903801">
    <property type="term" value="P:L-leucine import across plasma membrane"/>
    <property type="evidence" value="ECO:0007669"/>
    <property type="project" value="TreeGrafter"/>
</dbReference>
<evidence type="ECO:0000259" key="5">
    <source>
        <dbReference type="Pfam" id="PF00128"/>
    </source>
</evidence>
<dbReference type="EMBL" id="OV651817">
    <property type="protein sequence ID" value="CAH1110767.1"/>
    <property type="molecule type" value="Genomic_DNA"/>
</dbReference>
<comment type="catalytic activity">
    <reaction evidence="1">
        <text>Hydrolysis of terminal, non-reducing (1-&gt;4)-linked alpha-D-glucose residues with release of alpha-D-glucose.</text>
        <dbReference type="EC" id="3.2.1.20"/>
    </reaction>
</comment>
<feature type="domain" description="Solute carrier family 3 member 2 N-terminal" evidence="6">
    <location>
        <begin position="81"/>
        <end position="156"/>
    </location>
</feature>
<dbReference type="EC" id="3.2.1.20" evidence="2"/>
<dbReference type="GO" id="GO:0016323">
    <property type="term" value="C:basolateral plasma membrane"/>
    <property type="evidence" value="ECO:0007669"/>
    <property type="project" value="TreeGrafter"/>
</dbReference>
<gene>
    <name evidence="7" type="ORF">PSYICH_LOCUS11555</name>
</gene>
<dbReference type="Pfam" id="PF16028">
    <property type="entry name" value="SLC3A2_N"/>
    <property type="match status" value="1"/>
</dbReference>
<evidence type="ECO:0000313" key="8">
    <source>
        <dbReference type="Proteomes" id="UP001153636"/>
    </source>
</evidence>
<feature type="region of interest" description="Disordered" evidence="3">
    <location>
        <begin position="1"/>
        <end position="56"/>
    </location>
</feature>
<sequence length="505" mass="58010">MTENKPEDGKKVSPNQTYRPISEKEMEDSVVSQTKSESKSKFKEADGADERMLSKEDTMLSSNSDIPLKDVKIVMSEKNGEAKVDGEEQKNKFGGMSKEELMKFANDPFWVRLRWFLFIFFWVLWAAMLVGAIMIIYAAPKCDPPPPRTWWQVGPLAEIKNMNPAELKSSNGIKGLIIKYTEDPYLPVNESHHVIQLLKRVKEIGANAIIDLDPSTTDLWFNESQNNNSNFYDYYIWQPPKYAGEARQPPNNWLYLNNNSSWIFSPKRNQYYYAPLLKPHLNFRNQIVVKEFGEVMKRFIKYGASGFRIRNGPLLLVDPKFEDETLITKKVGVDVGEPGFFIPSKTLNVPDLKKLFLNWKEIVRNVTEDGLLMVAEELGKVQSYQENNTLVVDLPLLQNIFAKPNVKAIVQKLNQTFKFDNIKWPLWKEKSSSLPSDVVTIVTNLLPGTTLVDLNATIDPQLVKIRESPSIMRGNCDMYAISNYTVFAFVRNIRKSRCSCSIEYR</sequence>
<name>A0A9P0GIR8_9CUCU</name>
<evidence type="ECO:0000313" key="7">
    <source>
        <dbReference type="EMBL" id="CAH1110767.1"/>
    </source>
</evidence>
<reference evidence="7" key="1">
    <citation type="submission" date="2022-01" db="EMBL/GenBank/DDBJ databases">
        <authorList>
            <person name="King R."/>
        </authorList>
    </citation>
    <scope>NUCLEOTIDE SEQUENCE</scope>
</reference>
<dbReference type="PANTHER" id="PTHR46673">
    <property type="entry name" value="4F2 CELL-SURFACE ANTIGEN HEAVY CHAIN"/>
    <property type="match status" value="1"/>
</dbReference>
<dbReference type="InterPro" id="IPR017853">
    <property type="entry name" value="GH"/>
</dbReference>
<evidence type="ECO:0000259" key="6">
    <source>
        <dbReference type="Pfam" id="PF16028"/>
    </source>
</evidence>
<evidence type="ECO:0000256" key="2">
    <source>
        <dbReference type="ARBA" id="ARBA00012741"/>
    </source>
</evidence>
<feature type="transmembrane region" description="Helical" evidence="4">
    <location>
        <begin position="115"/>
        <end position="139"/>
    </location>
</feature>
<protein>
    <recommendedName>
        <fullName evidence="2">alpha-glucosidase</fullName>
        <ecNumber evidence="2">3.2.1.20</ecNumber>
    </recommendedName>
</protein>
<dbReference type="GO" id="GO:0016324">
    <property type="term" value="C:apical plasma membrane"/>
    <property type="evidence" value="ECO:0007669"/>
    <property type="project" value="TreeGrafter"/>
</dbReference>
<dbReference type="InterPro" id="IPR042280">
    <property type="entry name" value="SLC3A2"/>
</dbReference>
<dbReference type="Pfam" id="PF00128">
    <property type="entry name" value="Alpha-amylase"/>
    <property type="match status" value="1"/>
</dbReference>
<keyword evidence="4" id="KW-1133">Transmembrane helix</keyword>
<evidence type="ECO:0000256" key="3">
    <source>
        <dbReference type="SAM" id="MobiDB-lite"/>
    </source>
</evidence>